<accession>A0ABU2CZN9</accession>
<gene>
    <name evidence="1" type="ORF">RG963_05280</name>
</gene>
<dbReference type="Proteomes" id="UP001246244">
    <property type="component" value="Unassembled WGS sequence"/>
</dbReference>
<dbReference type="EMBL" id="JAVKPK010000015">
    <property type="protein sequence ID" value="MDR7665206.1"/>
    <property type="molecule type" value="Genomic_DNA"/>
</dbReference>
<keyword evidence="2" id="KW-1185">Reference proteome</keyword>
<sequence length="87" mass="9171">MSECEPITYKGITPTVFNNLKAMLGKVGINVPSGNEGEIEGYGVKGHFLWDGTTTLTLAVTDKPFVLPCAIIVGKLNDAVRDCGGSV</sequence>
<comment type="caution">
    <text evidence="1">The sequence shown here is derived from an EMBL/GenBank/DDBJ whole genome shotgun (WGS) entry which is preliminary data.</text>
</comment>
<organism evidence="1 2">
    <name type="scientific">Methanosarcina baikalica</name>
    <dbReference type="NCBI Taxonomy" id="3073890"/>
    <lineage>
        <taxon>Archaea</taxon>
        <taxon>Methanobacteriati</taxon>
        <taxon>Methanobacteriota</taxon>
        <taxon>Stenosarchaea group</taxon>
        <taxon>Methanomicrobia</taxon>
        <taxon>Methanosarcinales</taxon>
        <taxon>Methanosarcinaceae</taxon>
        <taxon>Methanosarcina</taxon>
    </lineage>
</organism>
<evidence type="ECO:0000313" key="1">
    <source>
        <dbReference type="EMBL" id="MDR7665206.1"/>
    </source>
</evidence>
<name>A0ABU2CZN9_9EURY</name>
<protein>
    <submittedName>
        <fullName evidence="1">Uncharacterized protein</fullName>
    </submittedName>
</protein>
<evidence type="ECO:0000313" key="2">
    <source>
        <dbReference type="Proteomes" id="UP001246244"/>
    </source>
</evidence>
<reference evidence="2" key="1">
    <citation type="submission" date="2023-07" db="EMBL/GenBank/DDBJ databases">
        <title>Whole-genome sequencing of a new Methanosarcina sp. Z-7115.</title>
        <authorList>
            <person name="Zhilina T.N."/>
            <person name="Merkel A.Y."/>
        </authorList>
    </citation>
    <scope>NUCLEOTIDE SEQUENCE [LARGE SCALE GENOMIC DNA]</scope>
    <source>
        <strain evidence="2">Z-7115</strain>
    </source>
</reference>
<proteinExistence type="predicted"/>
<dbReference type="RefSeq" id="WP_310575233.1">
    <property type="nucleotide sequence ID" value="NZ_JAVKPK010000015.1"/>
</dbReference>